<dbReference type="InterPro" id="IPR028974">
    <property type="entry name" value="TSP_type-3_rpt"/>
</dbReference>
<dbReference type="Proteomes" id="UP001597319">
    <property type="component" value="Unassembled WGS sequence"/>
</dbReference>
<feature type="region of interest" description="Disordered" evidence="1">
    <location>
        <begin position="1873"/>
        <end position="1907"/>
    </location>
</feature>
<accession>A0ABW5L9N6</accession>
<dbReference type="RefSeq" id="WP_378288767.1">
    <property type="nucleotide sequence ID" value="NZ_JBHULE010000002.1"/>
</dbReference>
<comment type="caution">
    <text evidence="2">The sequence shown here is derived from an EMBL/GenBank/DDBJ whole genome shotgun (WGS) entry which is preliminary data.</text>
</comment>
<evidence type="ECO:0000313" key="3">
    <source>
        <dbReference type="Proteomes" id="UP001597319"/>
    </source>
</evidence>
<reference evidence="3" key="1">
    <citation type="journal article" date="2019" name="Int. J. Syst. Evol. Microbiol.">
        <title>The Global Catalogue of Microorganisms (GCM) 10K type strain sequencing project: providing services to taxonomists for standard genome sequencing and annotation.</title>
        <authorList>
            <consortium name="The Broad Institute Genomics Platform"/>
            <consortium name="The Broad Institute Genome Sequencing Center for Infectious Disease"/>
            <person name="Wu L."/>
            <person name="Ma J."/>
        </authorList>
    </citation>
    <scope>NUCLEOTIDE SEQUENCE [LARGE SCALE GENOMIC DNA]</scope>
    <source>
        <strain evidence="3">KCTC 52274</strain>
    </source>
</reference>
<dbReference type="Gene3D" id="4.10.1080.10">
    <property type="entry name" value="TSP type-3 repeat"/>
    <property type="match status" value="1"/>
</dbReference>
<sequence length="2084" mass="233456">MIQNIRTSKVSKVVACYLAMQLVLQTLQPLRLYALTSGPSQPEFNSFTPIGTSDMVNLSSGDFNYNIPIMDVGGYPLNLAYDSGITMDQEASWVGLGWNLNVGQIARQVRGIPDDFKGDEMVYENDMKPNLTVGTAFKLSGDFFGAEKVKDNVKTKAGELSFGLGVQYNTYEGITFKPTFGIGYDLNDNIKLGADFSSSVGEGVTVQPSVNFSKKYTEENNQATGLKINEVSSSAGISYNSRQGLNNFNISGSVQGTNKREGKKNISGSVSSGYGYSFNNPTFTPQKRSGLINKSSSLRVSLGSSFFGGNIQGQIDGYNTYQVIKDKTKSIPAYGYEHTEYGDENSILDFNREKDRSFNKHTTVLPITNYTYDVYAIQGQGIQGTFRSFRSQVGYVFDNQTSDEGGGGSFGLQLGSGNSVYVGVDVSDTESKGTSGIWKNNNLVLPQFEVDTKTEAGYEPVYFKTSGSLDVDDNALLFTEELKAEAPLKLEIDGDKYNRSARPNYQYKTYERSGQIAYDSKKIASKIKRTKRAKRNQTIQKITNAEAKLDPFVHHRDSDVDAKDHHTVGVKVLQPNGSTYVFGQSAYNTKKVEATFDVSGSSDVDCATGLVRYDPILGENREGLKSDHFLNRITTPAYAHTYALSSILSADYEDITLNGPTEDDLGTYTLFHYKKPQQNYQWRVPFEKNMASYNEGLKSNPYDQKGNYIYGEKELTYIHKIETKTHIAVFHLSNRKDGIGVADQNGGQGTSYMRKIDRIDLYSKPEYDRYKDFLEDEDDSNDPSLAEVSPIKSAHFEYNYALCKGVPNNLGVDEVTNELSNEGGKLTLKKVYFTYRTSKMGKHTPYVFNYDSFNPDYNLKSYDIWGNYKPVIEDWVEKDENGIISFNPKNGTYCDIQDPITAPEFGYVQQEDKQLQDAFTAAWTLTSIDLPSGGKLEIETEADDYQYVQNEKAMQMYKVVGVGNLPNPSINDLYKTELYDKNDHTDYLYIKISDERQEITSEHIQDFKDNYIGDQINKPIFFRFLLNMVNPRKSKDQYDYVSGYLQLNSDINLVSNDDGTFAILQIKKVEKEGGWVGNILPVNPITKSGWYFGRSYLNRVVYSLGGDSYNESLDSILKDLDASLKQVVTIFKGPNGKLQEQKCAQEFIPEKSWIRLLNPTGSKLGGGARIKTLKLHDGWGGMTNNTDNPIYKQFYGQEYSYQLENGTSSGVATFEPNGSAENPFVEPFYDDEGDTKKEKLLAPQASNYVEKPIGSSFFPSATVTYSKVTVKNLDRKDEDRIVSKHATGKVVHTFYTSRDFPTLTDHTDINKLTDFNEGVLSILTVKLSNRNHLTLSQGFVIETNDMNGKLWKQEVFAENQEEPISGVEYFYNLDSKGNLKNTLPTISKNGEVQEDTFIGIEYEVVNDFRESHSTTDIFGVNANLSSFFAGPLPGFVPVALPVFSAHEDLLRVATTTKVIHRSGILVETKAFDLGSEVTTKNLAWDADTGQVLLTQTINEYNDQYYNFNFPAYWYYDTMGLASKNIDFTSKLESLGSNYFGISGAKASDFLTKGDELLLTGINERLQIPSNKIWVVGMNDSGTGVRLMNANGTLINDTFFSELGIYDLRFKVVRSGRRNQQTASMASLTMMDNPIRDADGNLKNIDSESFNVSENSTLEEDLRIINSSAVAYSDLWESPCECILAEKPFTLDENEEIAEQQVTGLGFNPYLYNIKGAWRAKSSYAYLTSRRVSDKASPRIEGFYKDFRPFYTINNGKWQKSQTVDQDWTFASEVSIYSPYGVELEHKDALNRRSSAQYGYGYTLPVAVASNSSYMDMGADNFEDYDSSTAKDGHFNFLESTGESGIEINDQYAHTGSNSLLIEADKEASITRQLTGEIKEKNDIDGDGEDDPDDNCKYTPNGDQYDYDGDGVGDACDDDARPIIINARITIDDRPGFNYNNNFSTFYCHGRLSTFEIQGKPNAVVDYRITMLDYPNTLGWAVLVDEKVALEKKDNSTEKEGQITLDATGFAFVKLDIGVRNKEDNRDPDELAKARFELLHKQERTPLNEGGYPAIIIDARVDSKKCEGSAHQDVYIDYSSYTPQN</sequence>
<name>A0ABW5L9N6_9FLAO</name>
<protein>
    <submittedName>
        <fullName evidence="2">Uncharacterized protein</fullName>
    </submittedName>
</protein>
<evidence type="ECO:0000313" key="2">
    <source>
        <dbReference type="EMBL" id="MFD2561234.1"/>
    </source>
</evidence>
<gene>
    <name evidence="2" type="ORF">ACFSR1_01055</name>
</gene>
<organism evidence="2 3">
    <name type="scientific">Aquimarina rubra</name>
    <dbReference type="NCBI Taxonomy" id="1920033"/>
    <lineage>
        <taxon>Bacteria</taxon>
        <taxon>Pseudomonadati</taxon>
        <taxon>Bacteroidota</taxon>
        <taxon>Flavobacteriia</taxon>
        <taxon>Flavobacteriales</taxon>
        <taxon>Flavobacteriaceae</taxon>
        <taxon>Aquimarina</taxon>
    </lineage>
</organism>
<proteinExistence type="predicted"/>
<dbReference type="EMBL" id="JBHULE010000002">
    <property type="protein sequence ID" value="MFD2561234.1"/>
    <property type="molecule type" value="Genomic_DNA"/>
</dbReference>
<evidence type="ECO:0000256" key="1">
    <source>
        <dbReference type="SAM" id="MobiDB-lite"/>
    </source>
</evidence>
<keyword evidence="3" id="KW-1185">Reference proteome</keyword>